<keyword evidence="1" id="KW-0812">Transmembrane</keyword>
<name>A0A2G5SAI6_9PELO</name>
<organism evidence="2 3">
    <name type="scientific">Caenorhabditis nigoni</name>
    <dbReference type="NCBI Taxonomy" id="1611254"/>
    <lineage>
        <taxon>Eukaryota</taxon>
        <taxon>Metazoa</taxon>
        <taxon>Ecdysozoa</taxon>
        <taxon>Nematoda</taxon>
        <taxon>Chromadorea</taxon>
        <taxon>Rhabditida</taxon>
        <taxon>Rhabditina</taxon>
        <taxon>Rhabditomorpha</taxon>
        <taxon>Rhabditoidea</taxon>
        <taxon>Rhabditidae</taxon>
        <taxon>Peloderinae</taxon>
        <taxon>Caenorhabditis</taxon>
    </lineage>
</organism>
<dbReference type="AlphaFoldDB" id="A0A2G5SAI6"/>
<gene>
    <name evidence="2" type="ORF">B9Z55_028664</name>
</gene>
<feature type="transmembrane region" description="Helical" evidence="1">
    <location>
        <begin position="155"/>
        <end position="171"/>
    </location>
</feature>
<sequence>MNRHRRGLKAGDVVWAGAYPGLLVRERNSNRWAIDFFGFSDQCGLEKIENIVALHIGDYVPCPRGETESFYVAAVREALDYLDRTGNEWGSEGRRSVPHKFFQKFGLRRRADVERDQTPDVELAQTQDEELDQTIEEEYEVGMVEPKEKSARNEIIFFVAIFVLVFAWYFMK</sequence>
<evidence type="ECO:0000313" key="2">
    <source>
        <dbReference type="EMBL" id="PIC12040.1"/>
    </source>
</evidence>
<comment type="caution">
    <text evidence="2">The sequence shown here is derived from an EMBL/GenBank/DDBJ whole genome shotgun (WGS) entry which is preliminary data.</text>
</comment>
<dbReference type="EMBL" id="PDUG01000029">
    <property type="protein sequence ID" value="PIC12040.1"/>
    <property type="molecule type" value="Genomic_DNA"/>
</dbReference>
<evidence type="ECO:0000256" key="1">
    <source>
        <dbReference type="SAM" id="Phobius"/>
    </source>
</evidence>
<reference evidence="3" key="1">
    <citation type="submission" date="2017-10" db="EMBL/GenBank/DDBJ databases">
        <title>Rapid genome shrinkage in a self-fertile nematode reveals novel sperm competition proteins.</title>
        <authorList>
            <person name="Yin D."/>
            <person name="Schwarz E.M."/>
            <person name="Thomas C.G."/>
            <person name="Felde R.L."/>
            <person name="Korf I.F."/>
            <person name="Cutter A.D."/>
            <person name="Schartner C.M."/>
            <person name="Ralston E.J."/>
            <person name="Meyer B.J."/>
            <person name="Haag E.S."/>
        </authorList>
    </citation>
    <scope>NUCLEOTIDE SEQUENCE [LARGE SCALE GENOMIC DNA]</scope>
    <source>
        <strain evidence="3">JU1422</strain>
    </source>
</reference>
<protein>
    <submittedName>
        <fullName evidence="2">Uncharacterized protein</fullName>
    </submittedName>
</protein>
<keyword evidence="1" id="KW-0472">Membrane</keyword>
<dbReference type="Proteomes" id="UP000230233">
    <property type="component" value="Unassembled WGS sequence"/>
</dbReference>
<keyword evidence="1" id="KW-1133">Transmembrane helix</keyword>
<dbReference type="OrthoDB" id="5884815at2759"/>
<keyword evidence="3" id="KW-1185">Reference proteome</keyword>
<evidence type="ECO:0000313" key="3">
    <source>
        <dbReference type="Proteomes" id="UP000230233"/>
    </source>
</evidence>
<accession>A0A2G5SAI6</accession>
<proteinExistence type="predicted"/>